<name>A0A845M456_9RHOB</name>
<dbReference type="RefSeq" id="WP_161350615.1">
    <property type="nucleotide sequence ID" value="NZ_WTUX01000010.1"/>
</dbReference>
<dbReference type="SUPFAM" id="SSF89733">
    <property type="entry name" value="L-sulfolactate dehydrogenase-like"/>
    <property type="match status" value="1"/>
</dbReference>
<accession>A0A845M456</accession>
<dbReference type="InterPro" id="IPR043144">
    <property type="entry name" value="Mal/L-sulf/L-lact_DH-like_ah"/>
</dbReference>
<evidence type="ECO:0000256" key="1">
    <source>
        <dbReference type="ARBA" id="ARBA00006056"/>
    </source>
</evidence>
<protein>
    <submittedName>
        <fullName evidence="3">Ldh family oxidoreductase</fullName>
    </submittedName>
</protein>
<gene>
    <name evidence="3" type="ORF">GQE99_05635</name>
</gene>
<keyword evidence="2" id="KW-0560">Oxidoreductase</keyword>
<dbReference type="PANTHER" id="PTHR11091">
    <property type="entry name" value="OXIDOREDUCTASE-RELATED"/>
    <property type="match status" value="1"/>
</dbReference>
<reference evidence="3 4" key="1">
    <citation type="submission" date="2019-12" db="EMBL/GenBank/DDBJ databases">
        <title>Maritimibacter sp. nov. sp. isolated from sea sand.</title>
        <authorList>
            <person name="Kim J."/>
            <person name="Jeong S.E."/>
            <person name="Jung H.S."/>
            <person name="Jeon C.O."/>
        </authorList>
    </citation>
    <scope>NUCLEOTIDE SEQUENCE [LARGE SCALE GENOMIC DNA]</scope>
    <source>
        <strain evidence="3 4">DP07</strain>
    </source>
</reference>
<sequence length="350" mass="35238">MAETTMVRLEASALERFGKALLERAGVSDVQAGTVSANLAWNDAAGRHNHGFERLPVLLDRVAAGGLAKAPILQFDPVTDTMARLDADGAFGQHAGTLAMDHACEVAERHGIGVVGVANSNFYGTGAAFVARATGRGMIALALSNSYPKVAAPGGAAPVLGTNPFAFGAPLAGGDLVVDFSTAALAGSTLRAVTQAGGTLPEGMLVDASGAPVTDPARADDTTLLPAAGGKGFGLALMVEVFAGVLTGAGIGAGVGSLYGDLARPSDNGHLFLALDPARWLGPDFAPRMETLADMVRASAPEGVVRLPGAARWAAIDDAAQNGVAVPAQSWAELRRRAADAGVTAPEVGA</sequence>
<dbReference type="InterPro" id="IPR043143">
    <property type="entry name" value="Mal/L-sulf/L-lact_DH-like_NADP"/>
</dbReference>
<dbReference type="AlphaFoldDB" id="A0A845M456"/>
<comment type="caution">
    <text evidence="3">The sequence shown here is derived from an EMBL/GenBank/DDBJ whole genome shotgun (WGS) entry which is preliminary data.</text>
</comment>
<organism evidence="3 4">
    <name type="scientific">Maritimibacter harenae</name>
    <dbReference type="NCBI Taxonomy" id="2606218"/>
    <lineage>
        <taxon>Bacteria</taxon>
        <taxon>Pseudomonadati</taxon>
        <taxon>Pseudomonadota</taxon>
        <taxon>Alphaproteobacteria</taxon>
        <taxon>Rhodobacterales</taxon>
        <taxon>Roseobacteraceae</taxon>
        <taxon>Maritimibacter</taxon>
    </lineage>
</organism>
<comment type="similarity">
    <text evidence="1">Belongs to the LDH2/MDH2 oxidoreductase family.</text>
</comment>
<evidence type="ECO:0000313" key="3">
    <source>
        <dbReference type="EMBL" id="MZR12497.1"/>
    </source>
</evidence>
<dbReference type="InterPro" id="IPR036111">
    <property type="entry name" value="Mal/L-sulfo/L-lacto_DH-like_sf"/>
</dbReference>
<dbReference type="Gene3D" id="3.30.1370.60">
    <property type="entry name" value="Hypothetical oxidoreductase yiak, domain 2"/>
    <property type="match status" value="1"/>
</dbReference>
<evidence type="ECO:0000313" key="4">
    <source>
        <dbReference type="Proteomes" id="UP000467322"/>
    </source>
</evidence>
<keyword evidence="4" id="KW-1185">Reference proteome</keyword>
<dbReference type="PANTHER" id="PTHR11091:SF0">
    <property type="entry name" value="MALATE DEHYDROGENASE"/>
    <property type="match status" value="1"/>
</dbReference>
<dbReference type="GO" id="GO:0016491">
    <property type="term" value="F:oxidoreductase activity"/>
    <property type="evidence" value="ECO:0007669"/>
    <property type="project" value="UniProtKB-KW"/>
</dbReference>
<dbReference type="Proteomes" id="UP000467322">
    <property type="component" value="Unassembled WGS sequence"/>
</dbReference>
<dbReference type="EMBL" id="WTUX01000010">
    <property type="protein sequence ID" value="MZR12497.1"/>
    <property type="molecule type" value="Genomic_DNA"/>
</dbReference>
<dbReference type="Pfam" id="PF02615">
    <property type="entry name" value="Ldh_2"/>
    <property type="match status" value="1"/>
</dbReference>
<evidence type="ECO:0000256" key="2">
    <source>
        <dbReference type="ARBA" id="ARBA00023002"/>
    </source>
</evidence>
<dbReference type="Gene3D" id="1.10.1530.10">
    <property type="match status" value="1"/>
</dbReference>
<proteinExistence type="inferred from homology"/>
<dbReference type="InterPro" id="IPR003767">
    <property type="entry name" value="Malate/L-lactate_DH-like"/>
</dbReference>